<keyword evidence="4" id="KW-0732">Signal</keyword>
<evidence type="ECO:0000256" key="4">
    <source>
        <dbReference type="SAM" id="SignalP"/>
    </source>
</evidence>
<accession>A0A6L3MXA9</accession>
<dbReference type="InterPro" id="IPR052558">
    <property type="entry name" value="Siderophore_Hydrolase_D"/>
</dbReference>
<keyword evidence="2 5" id="KW-0378">Hydrolase</keyword>
<dbReference type="EMBL" id="VZOK01000020">
    <property type="protein sequence ID" value="KAB0637502.1"/>
    <property type="molecule type" value="Genomic_DNA"/>
</dbReference>
<dbReference type="InterPro" id="IPR000801">
    <property type="entry name" value="Esterase-like"/>
</dbReference>
<dbReference type="RefSeq" id="WP_059886117.1">
    <property type="nucleotide sequence ID" value="NZ_CABVPM010000050.1"/>
</dbReference>
<feature type="chain" id="PRO_5027055365" evidence="4">
    <location>
        <begin position="31"/>
        <end position="318"/>
    </location>
</feature>
<dbReference type="GO" id="GO:0016788">
    <property type="term" value="F:hydrolase activity, acting on ester bonds"/>
    <property type="evidence" value="ECO:0007669"/>
    <property type="project" value="TreeGrafter"/>
</dbReference>
<dbReference type="Proteomes" id="UP000473470">
    <property type="component" value="Unassembled WGS sequence"/>
</dbReference>
<feature type="signal peptide" evidence="4">
    <location>
        <begin position="1"/>
        <end position="30"/>
    </location>
</feature>
<sequence>MPEPYSTMRRGLLFAGLAGALATRVAPAGAASDTPDTAAWPSPADTPPVRIPGSHQFDVTVAGRARRLFVALPAERSATAPHPVLVVLDGNALFPLAAPLARNRAARPDAGHAPAPVVLGIGYPTDAPYDMQARADDYTLAPLPNGQGLAADRFLDFVEHDVQPWLARQWPIDAGRQTLFGHSYGGLLTLYALLTRPHLFRRYVAASPSIWWGERALLPYADRFAATAAPLDPALRLVVTAGSLEEGAPHPDTERMRRQQARKQVSSARDFVQRVGGRAGLDATFRLIDGEDHGGVVVPSAALAARIACAPDPRGGAA</sequence>
<reference evidence="5 6" key="1">
    <citation type="submission" date="2019-09" db="EMBL/GenBank/DDBJ databases">
        <title>Draft genome sequences of 48 bacterial type strains from the CCUG.</title>
        <authorList>
            <person name="Tunovic T."/>
            <person name="Pineiro-Iglesias B."/>
            <person name="Unosson C."/>
            <person name="Inganas E."/>
            <person name="Ohlen M."/>
            <person name="Cardew S."/>
            <person name="Jensie-Markopoulos S."/>
            <person name="Salva-Serra F."/>
            <person name="Jaen-Luchoro D."/>
            <person name="Karlsson R."/>
            <person name="Svensson-Stadler L."/>
            <person name="Chun J."/>
            <person name="Moore E."/>
        </authorList>
    </citation>
    <scope>NUCLEOTIDE SEQUENCE [LARGE SCALE GENOMIC DNA]</scope>
    <source>
        <strain evidence="5 6">CCUG 65686</strain>
    </source>
</reference>
<dbReference type="AlphaFoldDB" id="A0A6L3MXA9"/>
<dbReference type="PANTHER" id="PTHR40841:SF2">
    <property type="entry name" value="SIDEROPHORE-DEGRADING ESTERASE (EUROFUNG)"/>
    <property type="match status" value="1"/>
</dbReference>
<dbReference type="Gene3D" id="3.40.50.1820">
    <property type="entry name" value="alpha/beta hydrolase"/>
    <property type="match status" value="1"/>
</dbReference>
<feature type="region of interest" description="Disordered" evidence="3">
    <location>
        <begin position="28"/>
        <end position="52"/>
    </location>
</feature>
<evidence type="ECO:0000256" key="2">
    <source>
        <dbReference type="ARBA" id="ARBA00022801"/>
    </source>
</evidence>
<dbReference type="PANTHER" id="PTHR40841">
    <property type="entry name" value="SIDEROPHORE TRIACETYLFUSARININE C ESTERASE"/>
    <property type="match status" value="1"/>
</dbReference>
<feature type="compositionally biased region" description="Basic and acidic residues" evidence="3">
    <location>
        <begin position="247"/>
        <end position="257"/>
    </location>
</feature>
<comment type="caution">
    <text evidence="5">The sequence shown here is derived from an EMBL/GenBank/DDBJ whole genome shotgun (WGS) entry which is preliminary data.</text>
</comment>
<evidence type="ECO:0000313" key="6">
    <source>
        <dbReference type="Proteomes" id="UP000473470"/>
    </source>
</evidence>
<comment type="similarity">
    <text evidence="1">Belongs to the esterase D family.</text>
</comment>
<dbReference type="SUPFAM" id="SSF53474">
    <property type="entry name" value="alpha/beta-Hydrolases"/>
    <property type="match status" value="1"/>
</dbReference>
<proteinExistence type="inferred from homology"/>
<name>A0A6L3MXA9_9BURK</name>
<evidence type="ECO:0000313" key="5">
    <source>
        <dbReference type="EMBL" id="KAB0637502.1"/>
    </source>
</evidence>
<evidence type="ECO:0000256" key="3">
    <source>
        <dbReference type="SAM" id="MobiDB-lite"/>
    </source>
</evidence>
<dbReference type="Pfam" id="PF00756">
    <property type="entry name" value="Esterase"/>
    <property type="match status" value="1"/>
</dbReference>
<gene>
    <name evidence="5" type="ORF">F7R25_15850</name>
</gene>
<feature type="region of interest" description="Disordered" evidence="3">
    <location>
        <begin position="246"/>
        <end position="267"/>
    </location>
</feature>
<organism evidence="5 6">
    <name type="scientific">Burkholderia stagnalis</name>
    <dbReference type="NCBI Taxonomy" id="1503054"/>
    <lineage>
        <taxon>Bacteria</taxon>
        <taxon>Pseudomonadati</taxon>
        <taxon>Pseudomonadota</taxon>
        <taxon>Betaproteobacteria</taxon>
        <taxon>Burkholderiales</taxon>
        <taxon>Burkholderiaceae</taxon>
        <taxon>Burkholderia</taxon>
        <taxon>Burkholderia cepacia complex</taxon>
    </lineage>
</organism>
<protein>
    <submittedName>
        <fullName evidence="5">Alpha/beta hydrolase</fullName>
    </submittedName>
</protein>
<evidence type="ECO:0000256" key="1">
    <source>
        <dbReference type="ARBA" id="ARBA00005622"/>
    </source>
</evidence>
<dbReference type="InterPro" id="IPR029058">
    <property type="entry name" value="AB_hydrolase_fold"/>
</dbReference>